<feature type="domain" description="PseI/NeuA/B-like" evidence="7">
    <location>
        <begin position="465"/>
        <end position="700"/>
    </location>
</feature>
<dbReference type="OrthoDB" id="9814210at2"/>
<accession>A0A1T5IA01</accession>
<dbReference type="Proteomes" id="UP000189777">
    <property type="component" value="Unassembled WGS sequence"/>
</dbReference>
<evidence type="ECO:0000259" key="7">
    <source>
        <dbReference type="Pfam" id="PF03102"/>
    </source>
</evidence>
<evidence type="ECO:0000256" key="3">
    <source>
        <dbReference type="ARBA" id="ARBA00005893"/>
    </source>
</evidence>
<dbReference type="InterPro" id="IPR051690">
    <property type="entry name" value="PseI-like"/>
</dbReference>
<comment type="pathway">
    <text evidence="2">Amino-sugar metabolism; N-acetylneuraminate metabolism.</text>
</comment>
<proteinExistence type="inferred from homology"/>
<dbReference type="InterPro" id="IPR013132">
    <property type="entry name" value="PseI/NeuA/B-like_N"/>
</dbReference>
<evidence type="ECO:0000256" key="6">
    <source>
        <dbReference type="SAM" id="MobiDB-lite"/>
    </source>
</evidence>
<dbReference type="InterPro" id="IPR023214">
    <property type="entry name" value="HAD_sf"/>
</dbReference>
<dbReference type="GO" id="GO:0006054">
    <property type="term" value="P:N-acetylneuraminate metabolic process"/>
    <property type="evidence" value="ECO:0007669"/>
    <property type="project" value="UniProtKB-UniPathway"/>
</dbReference>
<dbReference type="InterPro" id="IPR029044">
    <property type="entry name" value="Nucleotide-diphossugar_trans"/>
</dbReference>
<dbReference type="GO" id="GO:0016051">
    <property type="term" value="P:carbohydrate biosynthetic process"/>
    <property type="evidence" value="ECO:0007669"/>
    <property type="project" value="InterPro"/>
</dbReference>
<dbReference type="SFLD" id="SFLDG01138">
    <property type="entry name" value="C1.6.2:_Deoxy-d-mannose-octulo"/>
    <property type="match status" value="1"/>
</dbReference>
<evidence type="ECO:0000313" key="9">
    <source>
        <dbReference type="Proteomes" id="UP000189777"/>
    </source>
</evidence>
<evidence type="ECO:0000256" key="1">
    <source>
        <dbReference type="ARBA" id="ARBA00001862"/>
    </source>
</evidence>
<keyword evidence="9" id="KW-1185">Reference proteome</keyword>
<dbReference type="EMBL" id="FUZQ01000001">
    <property type="protein sequence ID" value="SKC36007.1"/>
    <property type="molecule type" value="Genomic_DNA"/>
</dbReference>
<dbReference type="SUPFAM" id="SSF51569">
    <property type="entry name" value="Aldolase"/>
    <property type="match status" value="1"/>
</dbReference>
<comment type="similarity">
    <text evidence="3">Belongs to the KdsC family.</text>
</comment>
<dbReference type="Pfam" id="PF08282">
    <property type="entry name" value="Hydrolase_3"/>
    <property type="match status" value="1"/>
</dbReference>
<evidence type="ECO:0000313" key="8">
    <source>
        <dbReference type="EMBL" id="SKC36007.1"/>
    </source>
</evidence>
<dbReference type="SUPFAM" id="SSF53448">
    <property type="entry name" value="Nucleotide-diphospho-sugar transferases"/>
    <property type="match status" value="1"/>
</dbReference>
<dbReference type="Pfam" id="PF03102">
    <property type="entry name" value="NeuB"/>
    <property type="match status" value="1"/>
</dbReference>
<dbReference type="Gene3D" id="3.20.20.70">
    <property type="entry name" value="Aldolase class I"/>
    <property type="match status" value="1"/>
</dbReference>
<dbReference type="InterPro" id="IPR036412">
    <property type="entry name" value="HAD-like_sf"/>
</dbReference>
<dbReference type="PANTHER" id="PTHR42966">
    <property type="entry name" value="N-ACETYLNEURAMINATE SYNTHASE"/>
    <property type="match status" value="1"/>
</dbReference>
<feature type="region of interest" description="Disordered" evidence="6">
    <location>
        <begin position="398"/>
        <end position="429"/>
    </location>
</feature>
<dbReference type="GO" id="GO:0047444">
    <property type="term" value="F:N-acylneuraminate-9-phosphate synthase activity"/>
    <property type="evidence" value="ECO:0007669"/>
    <property type="project" value="TreeGrafter"/>
</dbReference>
<sequence length="718" mass="76678">MNDIHPGSGPDRGALVVIPARGGSAGIPLKNLQRVGGTTLVARAVRSALAAPSVTAVVVSTDHDEIAREATAHGAQVLRRPADIAGATASSESAVLHALDALRAEAGDPAVTVLLQATSPFVDPADLDVAVRRVGSGEHDVVVAVAPTHDFQWRLDDDVPTPVGHGTDHRPRRQDRAPHFRETGAFYAMRTAGLREAGSRFFGSVGLQPVAPEWSMEIDEPRDLWLARTLLGQPGTPPSDEPIDVDALVTDFDGVHTDDAAFVTQDGTESVRVHRGDGLGVARLRRTGVPLLILSTETNPVVAARARKLGVDVLHGVDDKAAALRDWCAVNRLDPGRVAYVGNDVNDLPALNLVGWPVAVADAHPEVAAAARVVLARAGGHGAVREVCERILAARPDAAARPAPQLHERKDTPVTSTASTTSATPRPEAPVVRVGDHEVGTGQPVYVIGEIGINHNGDVEIAKQLIDVAVAAGCQAVKFQKRTPEISTPKDQRDKIRQTPWGEMTYLEYKYRVEFEHDQYTEIDQYAKANGIQWFASPWDVPSVAFLEEFGVPTHKIASASVTDHDLLRALADTGKPLILSTGMSTLEQIDAAVEILGTDGLVMLHATSTYPLPAEEANLRTITTLQERYGVPVGYSGHETGLQISLAAVALGAVAVERHITLDRAMWGSDHAASLEPKGLSNLVRDIRILQDALGDGEKRVMPGELSPMSRLRRVDA</sequence>
<comment type="similarity">
    <text evidence="4">Belongs to the CMP-NeuNAc synthase family.</text>
</comment>
<dbReference type="PANTHER" id="PTHR42966:SF3">
    <property type="entry name" value="BLR5971 PROTEIN"/>
    <property type="match status" value="1"/>
</dbReference>
<name>A0A1T5IA01_9MICO</name>
<dbReference type="CDD" id="cd02513">
    <property type="entry name" value="CMP-NeuAc_Synthase"/>
    <property type="match status" value="1"/>
</dbReference>
<dbReference type="GO" id="GO:0008781">
    <property type="term" value="F:N-acylneuraminate cytidylyltransferase activity"/>
    <property type="evidence" value="ECO:0007669"/>
    <property type="project" value="UniProtKB-EC"/>
</dbReference>
<organism evidence="8 9">
    <name type="scientific">Krasilnikoviella flava</name>
    <dbReference type="NCBI Taxonomy" id="526729"/>
    <lineage>
        <taxon>Bacteria</taxon>
        <taxon>Bacillati</taxon>
        <taxon>Actinomycetota</taxon>
        <taxon>Actinomycetes</taxon>
        <taxon>Micrococcales</taxon>
        <taxon>Promicromonosporaceae</taxon>
        <taxon>Krasilnikoviella</taxon>
    </lineage>
</organism>
<feature type="compositionally biased region" description="Low complexity" evidence="6">
    <location>
        <begin position="413"/>
        <end position="429"/>
    </location>
</feature>
<dbReference type="InterPro" id="IPR003329">
    <property type="entry name" value="Cytidylyl_trans"/>
</dbReference>
<evidence type="ECO:0000256" key="5">
    <source>
        <dbReference type="ARBA" id="ARBA00012491"/>
    </source>
</evidence>
<dbReference type="UniPathway" id="UPA00628"/>
<dbReference type="Gene3D" id="3.40.50.1000">
    <property type="entry name" value="HAD superfamily/HAD-like"/>
    <property type="match status" value="1"/>
</dbReference>
<dbReference type="STRING" id="526729.SAMN04324258_0232"/>
<gene>
    <name evidence="8" type="ORF">SAMN04324258_0232</name>
</gene>
<dbReference type="GO" id="GO:0016788">
    <property type="term" value="F:hydrolase activity, acting on ester bonds"/>
    <property type="evidence" value="ECO:0007669"/>
    <property type="project" value="InterPro"/>
</dbReference>
<evidence type="ECO:0000256" key="2">
    <source>
        <dbReference type="ARBA" id="ARBA00005141"/>
    </source>
</evidence>
<reference evidence="8 9" key="1">
    <citation type="submission" date="2017-02" db="EMBL/GenBank/DDBJ databases">
        <authorList>
            <person name="Peterson S.W."/>
        </authorList>
    </citation>
    <scope>NUCLEOTIDE SEQUENCE [LARGE SCALE GENOMIC DNA]</scope>
    <source>
        <strain evidence="8 9">DSM 21481</strain>
    </source>
</reference>
<protein>
    <recommendedName>
        <fullName evidence="5">N-acylneuraminate cytidylyltransferase</fullName>
        <ecNumber evidence="5">2.7.7.43</ecNumber>
    </recommendedName>
</protein>
<dbReference type="InterPro" id="IPR013785">
    <property type="entry name" value="Aldolase_TIM"/>
</dbReference>
<dbReference type="SFLD" id="SFLDG01136">
    <property type="entry name" value="C1.6:_Phosphoserine_Phosphatas"/>
    <property type="match status" value="1"/>
</dbReference>
<dbReference type="AlphaFoldDB" id="A0A1T5IA01"/>
<dbReference type="Pfam" id="PF02348">
    <property type="entry name" value="CTP_transf_3"/>
    <property type="match status" value="1"/>
</dbReference>
<dbReference type="EC" id="2.7.7.43" evidence="5"/>
<comment type="catalytic activity">
    <reaction evidence="1">
        <text>an N-acylneuraminate + CTP = a CMP-N-acyl-beta-neuraminate + diphosphate</text>
        <dbReference type="Rhea" id="RHEA:11344"/>
        <dbReference type="ChEBI" id="CHEBI:33019"/>
        <dbReference type="ChEBI" id="CHEBI:37563"/>
        <dbReference type="ChEBI" id="CHEBI:60073"/>
        <dbReference type="ChEBI" id="CHEBI:68671"/>
        <dbReference type="EC" id="2.7.7.43"/>
    </reaction>
</comment>
<evidence type="ECO:0000256" key="4">
    <source>
        <dbReference type="ARBA" id="ARBA00010726"/>
    </source>
</evidence>
<dbReference type="SFLD" id="SFLDS00003">
    <property type="entry name" value="Haloacid_Dehalogenase"/>
    <property type="match status" value="1"/>
</dbReference>
<dbReference type="Gene3D" id="3.90.550.10">
    <property type="entry name" value="Spore Coat Polysaccharide Biosynthesis Protein SpsA, Chain A"/>
    <property type="match status" value="1"/>
</dbReference>
<dbReference type="SUPFAM" id="SSF56784">
    <property type="entry name" value="HAD-like"/>
    <property type="match status" value="1"/>
</dbReference>
<dbReference type="InterPro" id="IPR010023">
    <property type="entry name" value="KdsC_fam"/>
</dbReference>